<feature type="region of interest" description="Disordered" evidence="2">
    <location>
        <begin position="293"/>
        <end position="312"/>
    </location>
</feature>
<dbReference type="PANTHER" id="PTHR15715">
    <property type="entry name" value="CENTROSOMAL PROTEIN OF 170 KDA"/>
    <property type="match status" value="1"/>
</dbReference>
<dbReference type="PROSITE" id="PS50006">
    <property type="entry name" value="FHA_DOMAIN"/>
    <property type="match status" value="1"/>
</dbReference>
<feature type="coiled-coil region" evidence="1">
    <location>
        <begin position="433"/>
        <end position="499"/>
    </location>
</feature>
<feature type="coiled-coil region" evidence="1">
    <location>
        <begin position="551"/>
        <end position="614"/>
    </location>
</feature>
<feature type="region of interest" description="Disordered" evidence="2">
    <location>
        <begin position="195"/>
        <end position="218"/>
    </location>
</feature>
<evidence type="ECO:0000256" key="3">
    <source>
        <dbReference type="SAM" id="Phobius"/>
    </source>
</evidence>
<feature type="domain" description="FHA" evidence="4">
    <location>
        <begin position="90"/>
        <end position="146"/>
    </location>
</feature>
<dbReference type="SUPFAM" id="SSF49879">
    <property type="entry name" value="SMAD/FHA domain"/>
    <property type="match status" value="1"/>
</dbReference>
<dbReference type="Proteomes" id="UP000320333">
    <property type="component" value="Unassembled WGS sequence"/>
</dbReference>
<organism evidence="5 6">
    <name type="scientific">Chytriomyces confervae</name>
    <dbReference type="NCBI Taxonomy" id="246404"/>
    <lineage>
        <taxon>Eukaryota</taxon>
        <taxon>Fungi</taxon>
        <taxon>Fungi incertae sedis</taxon>
        <taxon>Chytridiomycota</taxon>
        <taxon>Chytridiomycota incertae sedis</taxon>
        <taxon>Chytridiomycetes</taxon>
        <taxon>Chytridiales</taxon>
        <taxon>Chytriomycetaceae</taxon>
        <taxon>Chytriomyces</taxon>
    </lineage>
</organism>
<evidence type="ECO:0000256" key="2">
    <source>
        <dbReference type="SAM" id="MobiDB-lite"/>
    </source>
</evidence>
<comment type="caution">
    <text evidence="5">The sequence shown here is derived from an EMBL/GenBank/DDBJ whole genome shotgun (WGS) entry which is preliminary data.</text>
</comment>
<proteinExistence type="predicted"/>
<name>A0A507FK85_9FUNG</name>
<dbReference type="Pfam" id="PF00498">
    <property type="entry name" value="FHA"/>
    <property type="match status" value="1"/>
</dbReference>
<dbReference type="EMBL" id="QEAP01000066">
    <property type="protein sequence ID" value="TPX75828.1"/>
    <property type="molecule type" value="Genomic_DNA"/>
</dbReference>
<gene>
    <name evidence="5" type="ORF">CcCBS67573_g02881</name>
</gene>
<dbReference type="OrthoDB" id="687730at2759"/>
<feature type="compositionally biased region" description="Basic and acidic residues" evidence="2">
    <location>
        <begin position="676"/>
        <end position="688"/>
    </location>
</feature>
<feature type="coiled-coil region" evidence="1">
    <location>
        <begin position="313"/>
        <end position="407"/>
    </location>
</feature>
<feature type="region of interest" description="Disordered" evidence="2">
    <location>
        <begin position="660"/>
        <end position="705"/>
    </location>
</feature>
<evidence type="ECO:0000259" key="4">
    <source>
        <dbReference type="PROSITE" id="PS50006"/>
    </source>
</evidence>
<keyword evidence="3" id="KW-0812">Transmembrane</keyword>
<keyword evidence="1" id="KW-0175">Coiled coil</keyword>
<dbReference type="InterPro" id="IPR051176">
    <property type="entry name" value="Cent_Immune-Sig_Mod"/>
</dbReference>
<evidence type="ECO:0000313" key="5">
    <source>
        <dbReference type="EMBL" id="TPX75828.1"/>
    </source>
</evidence>
<keyword evidence="6" id="KW-1185">Reference proteome</keyword>
<accession>A0A507FK85</accession>
<dbReference type="GO" id="GO:0005737">
    <property type="term" value="C:cytoplasm"/>
    <property type="evidence" value="ECO:0007669"/>
    <property type="project" value="TreeGrafter"/>
</dbReference>
<sequence>MSEATSPAPSSGTVRASSSRGISVESVDRVSSMCVVDVDSSGPIYPNARTYFVSSAAPVSNPTSQIVLILECIGTGALFDQKRLNLSSIVRIGRKVNAKTAPDSTNGIFDSKVLSRTHAEIWAEGNEVFIRDVKSSNGTFINGFRLSEEGQASDPHPIHSGDFLDFGIDIMNDDGMTVMYYKVSAKATVWRPSDGSLPAPPPAVTAPPHGKLSSSSSSVEVHRKIANMDPDEIRKAVAANQQLSKLRSEVSEIDSLVAATSTAINNTFNPPSSPNDANQYPATIVRSIKSEKNSMPRETVSNGAGVEKQDAGLEQQRQQITVLETKITTLNQELTSVQAKLAESVRALKETRELSQPIYKDNEELKKKRQEAEAELSLRRREYDAHITELNQKLAAKMQECDDLDAKNSVQKIDMLEMQEKHEAALHASRTALSEVSQQLAIKELEYKELDEKQQVLITNGLATANAQTLHLASLESEVHSLKTKIESLESKLQDKDRSHALALKEAETAHGRRVQEIEVALANARETHSQNESSKVVELTRSFEAQKKVMEAAKLERDQAVIQLKKELEDMSANHRSQLTAAQDDAVKAKKDLTNLDQTVAALRKEIRQLTQKSHDSDKAALLEVELSAMKATEQERTQSFDRERQTLMKEIADLKSEKRKASAGVVSSPSEAGSLHDETSKKEGARQRKKGAGASQSTSVVPEKEPLEQIQVVVKEQPANIAQQSDTQATLGIFLQIIFYVVFASVVSFVTFLSVNSKAGAPDL</sequence>
<keyword evidence="3" id="KW-1133">Transmembrane helix</keyword>
<keyword evidence="3" id="KW-0472">Membrane</keyword>
<dbReference type="STRING" id="246404.A0A507FK85"/>
<feature type="transmembrane region" description="Helical" evidence="3">
    <location>
        <begin position="735"/>
        <end position="757"/>
    </location>
</feature>
<reference evidence="5 6" key="1">
    <citation type="journal article" date="2019" name="Sci. Rep.">
        <title>Comparative genomics of chytrid fungi reveal insights into the obligate biotrophic and pathogenic lifestyle of Synchytrium endobioticum.</title>
        <authorList>
            <person name="van de Vossenberg B.T.L.H."/>
            <person name="Warris S."/>
            <person name="Nguyen H.D.T."/>
            <person name="van Gent-Pelzer M.P.E."/>
            <person name="Joly D.L."/>
            <person name="van de Geest H.C."/>
            <person name="Bonants P.J.M."/>
            <person name="Smith D.S."/>
            <person name="Levesque C.A."/>
            <person name="van der Lee T.A.J."/>
        </authorList>
    </citation>
    <scope>NUCLEOTIDE SEQUENCE [LARGE SCALE GENOMIC DNA]</scope>
    <source>
        <strain evidence="5 6">CBS 675.73</strain>
    </source>
</reference>
<dbReference type="PANTHER" id="PTHR15715:SF37">
    <property type="entry name" value="LD47843P"/>
    <property type="match status" value="1"/>
</dbReference>
<dbReference type="Gene3D" id="2.60.200.20">
    <property type="match status" value="1"/>
</dbReference>
<evidence type="ECO:0000256" key="1">
    <source>
        <dbReference type="SAM" id="Coils"/>
    </source>
</evidence>
<dbReference type="InterPro" id="IPR008984">
    <property type="entry name" value="SMAD_FHA_dom_sf"/>
</dbReference>
<evidence type="ECO:0000313" key="6">
    <source>
        <dbReference type="Proteomes" id="UP000320333"/>
    </source>
</evidence>
<dbReference type="InterPro" id="IPR000253">
    <property type="entry name" value="FHA_dom"/>
</dbReference>
<protein>
    <recommendedName>
        <fullName evidence="4">FHA domain-containing protein</fullName>
    </recommendedName>
</protein>
<dbReference type="SMART" id="SM00240">
    <property type="entry name" value="FHA"/>
    <property type="match status" value="1"/>
</dbReference>
<dbReference type="AlphaFoldDB" id="A0A507FK85"/>